<proteinExistence type="predicted"/>
<sequence>MPVQEQSNERAGDAGAMPAPASPPTGGESTAAPAAAPALPALLPAREVRRIFGRSDRTIRRWIESGVLVPVRLPGCRSLFFRSDDIARLLQVRLADAALARAGAAGAAVRKP</sequence>
<dbReference type="EMBL" id="VWPK01000074">
    <property type="protein sequence ID" value="KAA5608629.1"/>
    <property type="molecule type" value="Genomic_DNA"/>
</dbReference>
<dbReference type="InterPro" id="IPR041657">
    <property type="entry name" value="HTH_17"/>
</dbReference>
<name>A0A5M6IL84_9PROT</name>
<gene>
    <name evidence="3" type="ORF">F1189_28115</name>
</gene>
<evidence type="ECO:0000313" key="4">
    <source>
        <dbReference type="Proteomes" id="UP000325255"/>
    </source>
</evidence>
<dbReference type="InterPro" id="IPR009061">
    <property type="entry name" value="DNA-bd_dom_put_sf"/>
</dbReference>
<protein>
    <submittedName>
        <fullName evidence="3">MerR family transcriptional regulator</fullName>
    </submittedName>
</protein>
<dbReference type="OrthoDB" id="271159at2"/>
<comment type="caution">
    <text evidence="3">The sequence shown here is derived from an EMBL/GenBank/DDBJ whole genome shotgun (WGS) entry which is preliminary data.</text>
</comment>
<dbReference type="SUPFAM" id="SSF46955">
    <property type="entry name" value="Putative DNA-binding domain"/>
    <property type="match status" value="1"/>
</dbReference>
<dbReference type="RefSeq" id="WP_150045201.1">
    <property type="nucleotide sequence ID" value="NZ_OW485604.1"/>
</dbReference>
<dbReference type="Pfam" id="PF12728">
    <property type="entry name" value="HTH_17"/>
    <property type="match status" value="1"/>
</dbReference>
<keyword evidence="4" id="KW-1185">Reference proteome</keyword>
<evidence type="ECO:0000313" key="3">
    <source>
        <dbReference type="EMBL" id="KAA5608629.1"/>
    </source>
</evidence>
<feature type="region of interest" description="Disordered" evidence="1">
    <location>
        <begin position="1"/>
        <end position="35"/>
    </location>
</feature>
<accession>A0A5M6IL84</accession>
<feature type="domain" description="Helix-turn-helix" evidence="2">
    <location>
        <begin position="46"/>
        <end position="91"/>
    </location>
</feature>
<organism evidence="3 4">
    <name type="scientific">Rhodovastum atsumiense</name>
    <dbReference type="NCBI Taxonomy" id="504468"/>
    <lineage>
        <taxon>Bacteria</taxon>
        <taxon>Pseudomonadati</taxon>
        <taxon>Pseudomonadota</taxon>
        <taxon>Alphaproteobacteria</taxon>
        <taxon>Acetobacterales</taxon>
        <taxon>Acetobacteraceae</taxon>
        <taxon>Rhodovastum</taxon>
    </lineage>
</organism>
<evidence type="ECO:0000259" key="2">
    <source>
        <dbReference type="Pfam" id="PF12728"/>
    </source>
</evidence>
<reference evidence="3 4" key="1">
    <citation type="submission" date="2019-09" db="EMBL/GenBank/DDBJ databases">
        <title>Genome sequence of Rhodovastum atsumiense, a diverse member of the Acetobacteraceae family of non-sulfur purple photosynthetic bacteria.</title>
        <authorList>
            <person name="Meyer T."/>
            <person name="Kyndt J."/>
        </authorList>
    </citation>
    <scope>NUCLEOTIDE SEQUENCE [LARGE SCALE GENOMIC DNA]</scope>
    <source>
        <strain evidence="3 4">DSM 21279</strain>
    </source>
</reference>
<evidence type="ECO:0000256" key="1">
    <source>
        <dbReference type="SAM" id="MobiDB-lite"/>
    </source>
</evidence>
<dbReference type="Proteomes" id="UP000325255">
    <property type="component" value="Unassembled WGS sequence"/>
</dbReference>
<dbReference type="AlphaFoldDB" id="A0A5M6IL84"/>
<dbReference type="Gene3D" id="1.10.1660.10">
    <property type="match status" value="1"/>
</dbReference>